<evidence type="ECO:0000256" key="1">
    <source>
        <dbReference type="ARBA" id="ARBA00001946"/>
    </source>
</evidence>
<sequence length="211" mass="23918">MVKADNINDIIDHKLFSEDDIHEMCVRLGKQLTEDYAGKKPLVVGALKGAIYFLTDLTRQMDVAHQLDFIDVSSYGDGFESTGKVKIVTDLATDVKDRDVLIVEDIVDTGLTLKFMKDLIKKRGAKSVKCCAMLNKESRRNVDVDLEYYGSKVGNEFVVGYGLDFLNMYRNIPYVGVLKPEVLPYFVFVYKSKLANPAMLIQFQLLIERID</sequence>
<comment type="catalytic activity">
    <reaction evidence="14">
        <text>GMP + diphosphate = guanine + 5-phospho-alpha-D-ribose 1-diphosphate</text>
        <dbReference type="Rhea" id="RHEA:25424"/>
        <dbReference type="ChEBI" id="CHEBI:16235"/>
        <dbReference type="ChEBI" id="CHEBI:33019"/>
        <dbReference type="ChEBI" id="CHEBI:58017"/>
        <dbReference type="ChEBI" id="CHEBI:58115"/>
        <dbReference type="EC" id="2.4.2.8"/>
    </reaction>
    <physiologicalReaction direction="right-to-left" evidence="14">
        <dbReference type="Rhea" id="RHEA:25426"/>
    </physiologicalReaction>
</comment>
<dbReference type="PANTHER" id="PTHR43340">
    <property type="entry name" value="HYPOXANTHINE-GUANINE PHOSPHORIBOSYLTRANSFERASE"/>
    <property type="match status" value="1"/>
</dbReference>
<comment type="cofactor">
    <cofactor evidence="1 16">
        <name>Mg(2+)</name>
        <dbReference type="ChEBI" id="CHEBI:18420"/>
    </cofactor>
</comment>
<reference evidence="18 19" key="1">
    <citation type="submission" date="2013-09" db="EMBL/GenBank/DDBJ databases">
        <title>Draft Genome Sequence of five Lactobacillus helveticus strains CIRM-BIA 101T, 103, 104, 951 and 953 isolated from milk product.</title>
        <authorList>
            <person name="Valence F."/>
            <person name="Chuat V."/>
            <person name="Ma L."/>
            <person name="Creno S."/>
            <person name="Falentin H."/>
            <person name="Lortal S."/>
            <person name="Bizet C."/>
            <person name="Clermont D."/>
            <person name="Loux V."/>
            <person name="Bouchier C."/>
            <person name="Cousin S."/>
        </authorList>
    </citation>
    <scope>NUCLEOTIDE SEQUENCE [LARGE SCALE GENOMIC DNA]</scope>
    <source>
        <strain evidence="18 19">CIRM-BIA 953</strain>
    </source>
</reference>
<dbReference type="SUPFAM" id="SSF53271">
    <property type="entry name" value="PRTase-like"/>
    <property type="match status" value="1"/>
</dbReference>
<evidence type="ECO:0000256" key="4">
    <source>
        <dbReference type="ARBA" id="ARBA00004669"/>
    </source>
</evidence>
<gene>
    <name evidence="18" type="ORF">LHCIRMBIA953_00805</name>
</gene>
<comment type="function">
    <text evidence="2">Purine salvage pathway enzyme that catalyzes the transfer of the ribosyl-5-phosphate group from 5-phospho-alpha-D-ribose 1-diphosphate (PRPP) to the N9 position of the 6-oxopurines hypoxanthine and guanine to form the corresponding ribonucleotides IMP (inosine 5'-monophosphate) and GMP (guanosine 5'-monophosphate), with the release of PPi.</text>
</comment>
<proteinExistence type="inferred from homology"/>
<comment type="pathway">
    <text evidence="5">Purine metabolism; GMP biosynthesis via salvage pathway; GMP from guanine: step 1/1.</text>
</comment>
<dbReference type="UniPathway" id="UPA00591">
    <property type="reaction ID" value="UER00648"/>
</dbReference>
<dbReference type="GO" id="GO:0005829">
    <property type="term" value="C:cytosol"/>
    <property type="evidence" value="ECO:0007669"/>
    <property type="project" value="TreeGrafter"/>
</dbReference>
<dbReference type="GO" id="GO:0032263">
    <property type="term" value="P:GMP salvage"/>
    <property type="evidence" value="ECO:0007669"/>
    <property type="project" value="UniProtKB-UniPathway"/>
</dbReference>
<organism evidence="18 19">
    <name type="scientific">Lactobacillus helveticus CIRM-BIA 953</name>
    <dbReference type="NCBI Taxonomy" id="1226335"/>
    <lineage>
        <taxon>Bacteria</taxon>
        <taxon>Bacillati</taxon>
        <taxon>Bacillota</taxon>
        <taxon>Bacilli</taxon>
        <taxon>Lactobacillales</taxon>
        <taxon>Lactobacillaceae</taxon>
        <taxon>Lactobacillus</taxon>
    </lineage>
</organism>
<comment type="subcellular location">
    <subcellularLocation>
        <location evidence="3 16">Cytoplasm</location>
    </subcellularLocation>
</comment>
<evidence type="ECO:0000256" key="5">
    <source>
        <dbReference type="ARBA" id="ARBA00004676"/>
    </source>
</evidence>
<keyword evidence="8 16" id="KW-0328">Glycosyltransferase</keyword>
<evidence type="ECO:0000259" key="17">
    <source>
        <dbReference type="Pfam" id="PF00156"/>
    </source>
</evidence>
<protein>
    <recommendedName>
        <fullName evidence="16">Hypoxanthine phosphoribosyltransferase</fullName>
        <ecNumber evidence="16">2.4.2.8</ecNumber>
    </recommendedName>
</protein>
<evidence type="ECO:0000256" key="12">
    <source>
        <dbReference type="ARBA" id="ARBA00022741"/>
    </source>
</evidence>
<dbReference type="GO" id="GO:0006178">
    <property type="term" value="P:guanine salvage"/>
    <property type="evidence" value="ECO:0007669"/>
    <property type="project" value="TreeGrafter"/>
</dbReference>
<feature type="domain" description="Phosphoribosyltransferase" evidence="17">
    <location>
        <begin position="23"/>
        <end position="165"/>
    </location>
</feature>
<evidence type="ECO:0000256" key="15">
    <source>
        <dbReference type="ARBA" id="ARBA00049402"/>
    </source>
</evidence>
<dbReference type="PANTHER" id="PTHR43340:SF1">
    <property type="entry name" value="HYPOXANTHINE PHOSPHORIBOSYLTRANSFERASE"/>
    <property type="match status" value="1"/>
</dbReference>
<evidence type="ECO:0000313" key="19">
    <source>
        <dbReference type="Proteomes" id="UP000017243"/>
    </source>
</evidence>
<dbReference type="GO" id="GO:0032264">
    <property type="term" value="P:IMP salvage"/>
    <property type="evidence" value="ECO:0007669"/>
    <property type="project" value="UniProtKB-UniPathway"/>
</dbReference>
<keyword evidence="10 16" id="KW-0479">Metal-binding</keyword>
<dbReference type="Proteomes" id="UP000017243">
    <property type="component" value="Unassembled WGS sequence"/>
</dbReference>
<name>U4QC93_LACHE</name>
<dbReference type="GO" id="GO:0006166">
    <property type="term" value="P:purine ribonucleoside salvage"/>
    <property type="evidence" value="ECO:0007669"/>
    <property type="project" value="UniProtKB-KW"/>
</dbReference>
<dbReference type="InterPro" id="IPR005904">
    <property type="entry name" value="Hxn_phspho_trans"/>
</dbReference>
<dbReference type="FunFam" id="3.40.50.2020:FF:000006">
    <property type="entry name" value="Hypoxanthine phosphoribosyltransferase"/>
    <property type="match status" value="1"/>
</dbReference>
<dbReference type="UniPathway" id="UPA00909">
    <property type="reaction ID" value="UER00887"/>
</dbReference>
<dbReference type="Pfam" id="PF00156">
    <property type="entry name" value="Pribosyltran"/>
    <property type="match status" value="1"/>
</dbReference>
<evidence type="ECO:0000313" key="18">
    <source>
        <dbReference type="EMBL" id="CDI42133.1"/>
    </source>
</evidence>
<dbReference type="GO" id="GO:0000166">
    <property type="term" value="F:nucleotide binding"/>
    <property type="evidence" value="ECO:0007669"/>
    <property type="project" value="UniProtKB-KW"/>
</dbReference>
<dbReference type="InterPro" id="IPR000836">
    <property type="entry name" value="PRTase_dom"/>
</dbReference>
<evidence type="ECO:0000256" key="2">
    <source>
        <dbReference type="ARBA" id="ARBA00002049"/>
    </source>
</evidence>
<dbReference type="InterPro" id="IPR029057">
    <property type="entry name" value="PRTase-like"/>
</dbReference>
<dbReference type="AlphaFoldDB" id="U4QC93"/>
<comment type="caution">
    <text evidence="18">The sequence shown here is derived from an EMBL/GenBank/DDBJ whole genome shotgun (WGS) entry which is preliminary data.</text>
</comment>
<comment type="catalytic activity">
    <reaction evidence="15">
        <text>IMP + diphosphate = hypoxanthine + 5-phospho-alpha-D-ribose 1-diphosphate</text>
        <dbReference type="Rhea" id="RHEA:17973"/>
        <dbReference type="ChEBI" id="CHEBI:17368"/>
        <dbReference type="ChEBI" id="CHEBI:33019"/>
        <dbReference type="ChEBI" id="CHEBI:58017"/>
        <dbReference type="ChEBI" id="CHEBI:58053"/>
        <dbReference type="EC" id="2.4.2.8"/>
    </reaction>
    <physiologicalReaction direction="right-to-left" evidence="15">
        <dbReference type="Rhea" id="RHEA:17975"/>
    </physiologicalReaction>
</comment>
<keyword evidence="13 16" id="KW-0460">Magnesium</keyword>
<dbReference type="CDD" id="cd06223">
    <property type="entry name" value="PRTases_typeI"/>
    <property type="match status" value="1"/>
</dbReference>
<dbReference type="EMBL" id="CBUH010000079">
    <property type="protein sequence ID" value="CDI42133.1"/>
    <property type="molecule type" value="Genomic_DNA"/>
</dbReference>
<evidence type="ECO:0000256" key="14">
    <source>
        <dbReference type="ARBA" id="ARBA00048811"/>
    </source>
</evidence>
<evidence type="ECO:0000256" key="3">
    <source>
        <dbReference type="ARBA" id="ARBA00004496"/>
    </source>
</evidence>
<keyword evidence="12 16" id="KW-0547">Nucleotide-binding</keyword>
<comment type="similarity">
    <text evidence="6 16">Belongs to the purine/pyrimidine phosphoribosyltransferase family.</text>
</comment>
<dbReference type="GO" id="GO:0000287">
    <property type="term" value="F:magnesium ion binding"/>
    <property type="evidence" value="ECO:0007669"/>
    <property type="project" value="TreeGrafter"/>
</dbReference>
<evidence type="ECO:0000256" key="8">
    <source>
        <dbReference type="ARBA" id="ARBA00022676"/>
    </source>
</evidence>
<evidence type="ECO:0000256" key="13">
    <source>
        <dbReference type="ARBA" id="ARBA00022842"/>
    </source>
</evidence>
<comment type="pathway">
    <text evidence="4 16">Purine metabolism; IMP biosynthesis via salvage pathway; IMP from hypoxanthine: step 1/1.</text>
</comment>
<keyword evidence="11 16" id="KW-0660">Purine salvage</keyword>
<dbReference type="NCBIfam" id="TIGR01203">
    <property type="entry name" value="HGPRTase"/>
    <property type="match status" value="1"/>
</dbReference>
<evidence type="ECO:0000256" key="9">
    <source>
        <dbReference type="ARBA" id="ARBA00022679"/>
    </source>
</evidence>
<dbReference type="EC" id="2.4.2.8" evidence="16"/>
<evidence type="ECO:0000256" key="16">
    <source>
        <dbReference type="RuleBase" id="RU364099"/>
    </source>
</evidence>
<keyword evidence="9 16" id="KW-0808">Transferase</keyword>
<keyword evidence="7 16" id="KW-0963">Cytoplasm</keyword>
<evidence type="ECO:0000256" key="7">
    <source>
        <dbReference type="ARBA" id="ARBA00022490"/>
    </source>
</evidence>
<evidence type="ECO:0000256" key="10">
    <source>
        <dbReference type="ARBA" id="ARBA00022723"/>
    </source>
</evidence>
<accession>U4QC93</accession>
<evidence type="ECO:0000256" key="6">
    <source>
        <dbReference type="ARBA" id="ARBA00008391"/>
    </source>
</evidence>
<dbReference type="GO" id="GO:0046100">
    <property type="term" value="P:hypoxanthine metabolic process"/>
    <property type="evidence" value="ECO:0007669"/>
    <property type="project" value="TreeGrafter"/>
</dbReference>
<evidence type="ECO:0000256" key="11">
    <source>
        <dbReference type="ARBA" id="ARBA00022726"/>
    </source>
</evidence>
<dbReference type="GO" id="GO:0052657">
    <property type="term" value="F:guanine phosphoribosyltransferase activity"/>
    <property type="evidence" value="ECO:0007669"/>
    <property type="project" value="RHEA"/>
</dbReference>
<dbReference type="GO" id="GO:0004422">
    <property type="term" value="F:hypoxanthine phosphoribosyltransferase activity"/>
    <property type="evidence" value="ECO:0007669"/>
    <property type="project" value="InterPro"/>
</dbReference>
<dbReference type="Gene3D" id="3.40.50.2020">
    <property type="match status" value="1"/>
</dbReference>
<dbReference type="InterPro" id="IPR050408">
    <property type="entry name" value="HGPRT"/>
</dbReference>